<gene>
    <name evidence="1" type="ORF">NCGR_LOCUS65338</name>
</gene>
<dbReference type="EMBL" id="CAJGYO010000166">
    <property type="protein sequence ID" value="CAD6341240.1"/>
    <property type="molecule type" value="Genomic_DNA"/>
</dbReference>
<protein>
    <submittedName>
        <fullName evidence="1">Uncharacterized protein</fullName>
    </submittedName>
</protein>
<dbReference type="GO" id="GO:0020037">
    <property type="term" value="F:heme binding"/>
    <property type="evidence" value="ECO:0007669"/>
    <property type="project" value="InterPro"/>
</dbReference>
<comment type="caution">
    <text evidence="1">The sequence shown here is derived from an EMBL/GenBank/DDBJ whole genome shotgun (WGS) entry which is preliminary data.</text>
</comment>
<dbReference type="Proteomes" id="UP000604825">
    <property type="component" value="Unassembled WGS sequence"/>
</dbReference>
<dbReference type="GO" id="GO:0016705">
    <property type="term" value="F:oxidoreductase activity, acting on paired donors, with incorporation or reduction of molecular oxygen"/>
    <property type="evidence" value="ECO:0007669"/>
    <property type="project" value="InterPro"/>
</dbReference>
<sequence length="135" mass="14491">MEDEKGKKVCNDEVVDNIVSQVVAGYESTSNAIMSPLALHKLREENDAVSRDKNGGFISLDDIPSMKYTAKEVASTIVDRQPASPSRSGCMMIHSASTQADGTCELLNPNAEVTYLPHSKPVDGAAMSFSKLNSV</sequence>
<organism evidence="1 2">
    <name type="scientific">Miscanthus lutarioriparius</name>
    <dbReference type="NCBI Taxonomy" id="422564"/>
    <lineage>
        <taxon>Eukaryota</taxon>
        <taxon>Viridiplantae</taxon>
        <taxon>Streptophyta</taxon>
        <taxon>Embryophyta</taxon>
        <taxon>Tracheophyta</taxon>
        <taxon>Spermatophyta</taxon>
        <taxon>Magnoliopsida</taxon>
        <taxon>Liliopsida</taxon>
        <taxon>Poales</taxon>
        <taxon>Poaceae</taxon>
        <taxon>PACMAD clade</taxon>
        <taxon>Panicoideae</taxon>
        <taxon>Andropogonodae</taxon>
        <taxon>Andropogoneae</taxon>
        <taxon>Saccharinae</taxon>
        <taxon>Miscanthus</taxon>
    </lineage>
</organism>
<dbReference type="GO" id="GO:0005506">
    <property type="term" value="F:iron ion binding"/>
    <property type="evidence" value="ECO:0007669"/>
    <property type="project" value="InterPro"/>
</dbReference>
<reference evidence="1" key="1">
    <citation type="submission" date="2020-10" db="EMBL/GenBank/DDBJ databases">
        <authorList>
            <person name="Han B."/>
            <person name="Lu T."/>
            <person name="Zhao Q."/>
            <person name="Huang X."/>
            <person name="Zhao Y."/>
        </authorList>
    </citation>
    <scope>NUCLEOTIDE SEQUENCE</scope>
</reference>
<evidence type="ECO:0000313" key="2">
    <source>
        <dbReference type="Proteomes" id="UP000604825"/>
    </source>
</evidence>
<dbReference type="SUPFAM" id="SSF48264">
    <property type="entry name" value="Cytochrome P450"/>
    <property type="match status" value="1"/>
</dbReference>
<dbReference type="InterPro" id="IPR036396">
    <property type="entry name" value="Cyt_P450_sf"/>
</dbReference>
<dbReference type="GO" id="GO:0004497">
    <property type="term" value="F:monooxygenase activity"/>
    <property type="evidence" value="ECO:0007669"/>
    <property type="project" value="InterPro"/>
</dbReference>
<evidence type="ECO:0000313" key="1">
    <source>
        <dbReference type="EMBL" id="CAD6341240.1"/>
    </source>
</evidence>
<keyword evidence="2" id="KW-1185">Reference proteome</keyword>
<proteinExistence type="predicted"/>
<dbReference type="AlphaFoldDB" id="A0A811SEQ0"/>
<name>A0A811SEQ0_9POAL</name>
<dbReference type="OrthoDB" id="2789670at2759"/>
<dbReference type="Gene3D" id="1.10.630.10">
    <property type="entry name" value="Cytochrome P450"/>
    <property type="match status" value="1"/>
</dbReference>
<accession>A0A811SEQ0</accession>